<protein>
    <recommendedName>
        <fullName evidence="4">Tetratricopeptide repeat protein</fullName>
    </recommendedName>
</protein>
<evidence type="ECO:0000313" key="3">
    <source>
        <dbReference type="Proteomes" id="UP001528912"/>
    </source>
</evidence>
<dbReference type="SUPFAM" id="SSF48452">
    <property type="entry name" value="TPR-like"/>
    <property type="match status" value="1"/>
</dbReference>
<dbReference type="EMBL" id="JAROAV010000020">
    <property type="protein sequence ID" value="MDF8263676.1"/>
    <property type="molecule type" value="Genomic_DNA"/>
</dbReference>
<dbReference type="InterPro" id="IPR011990">
    <property type="entry name" value="TPR-like_helical_dom_sf"/>
</dbReference>
<reference evidence="2 3" key="1">
    <citation type="submission" date="2023-03" db="EMBL/GenBank/DDBJ databases">
        <title>YIM 133296 draft genome.</title>
        <authorList>
            <person name="Xiong L."/>
        </authorList>
    </citation>
    <scope>NUCLEOTIDE SEQUENCE [LARGE SCALE GENOMIC DNA]</scope>
    <source>
        <strain evidence="2 3">YIM 133296</strain>
    </source>
</reference>
<accession>A0ABT6C4Q1</accession>
<dbReference type="Proteomes" id="UP001528912">
    <property type="component" value="Unassembled WGS sequence"/>
</dbReference>
<feature type="region of interest" description="Disordered" evidence="1">
    <location>
        <begin position="359"/>
        <end position="404"/>
    </location>
</feature>
<dbReference type="Gene3D" id="1.25.40.10">
    <property type="entry name" value="Tetratricopeptide repeat domain"/>
    <property type="match status" value="1"/>
</dbReference>
<feature type="compositionally biased region" description="Basic and acidic residues" evidence="1">
    <location>
        <begin position="378"/>
        <end position="391"/>
    </location>
</feature>
<comment type="caution">
    <text evidence="2">The sequence shown here is derived from an EMBL/GenBank/DDBJ whole genome shotgun (WGS) entry which is preliminary data.</text>
</comment>
<proteinExistence type="predicted"/>
<dbReference type="RefSeq" id="WP_277191344.1">
    <property type="nucleotide sequence ID" value="NZ_JAROAV010000020.1"/>
</dbReference>
<keyword evidence="3" id="KW-1185">Reference proteome</keyword>
<evidence type="ECO:0008006" key="4">
    <source>
        <dbReference type="Google" id="ProtNLM"/>
    </source>
</evidence>
<evidence type="ECO:0000256" key="1">
    <source>
        <dbReference type="SAM" id="MobiDB-lite"/>
    </source>
</evidence>
<name>A0ABT6C4Q1_9MICO</name>
<evidence type="ECO:0000313" key="2">
    <source>
        <dbReference type="EMBL" id="MDF8263676.1"/>
    </source>
</evidence>
<organism evidence="2 3">
    <name type="scientific">Luteipulveratus flavus</name>
    <dbReference type="NCBI Taxonomy" id="3031728"/>
    <lineage>
        <taxon>Bacteria</taxon>
        <taxon>Bacillati</taxon>
        <taxon>Actinomycetota</taxon>
        <taxon>Actinomycetes</taxon>
        <taxon>Micrococcales</taxon>
        <taxon>Dermacoccaceae</taxon>
        <taxon>Luteipulveratus</taxon>
    </lineage>
</organism>
<sequence length="961" mass="103874">MTVWDRVDPEFRRRVAAIEDLPHGTAQVRQSEDALRAAQRTGRFAEELAARLNLSQALYYVPSDPSELTHYTWLRAALERPADVDEADIRNIMWRLKWALSRMLQMPEVELTTIEEAVEDFGRLLDRYGFRARPLHDALAHLAQERQDGAEVRRRITLMRAESRDEMSDCEACEPSGMASWLAPFDPAAALEVLEPVVDGGLSCEEEPERSLALHALLSLETGDADTAVRMHRRGWRPSRDRPELATAVARHLVVLVRLGNTDRALDALLPRLAWHDELPLPEERMRFVAAAALTLRSAIAAGIAPEQVDGRPVAQVADELAAEAARIAAAFDRRNGNEGTTRSIAAWLDLDQVPVTPTLPPLRIHDRTGASSSDASSTDRHPVAADESRSGLRGSRQTRPARPTGIVEHWAVLERQMDELDPGITGSLDAWLAHRGDLLTEVTDEGWLAVSRLDRAASGTAGANADELLTSAREAAVRAGDEVQVTRVDIAALLQRAGSEEGEVRERTIGEARDLADGLAEAGERREAGYAWASIAGSDVASDPASDYARAVDLLTDQDVPLMLGRLLMTRAAQLVATDPRAATADLDRAEELPGVRDHWLLGRETSFQRGRLAWSEGDTDTARKLIESSVDEDAGDDVRPTVHRRLVLADVLIDAQDFTALSAQARVLLTAADELGEAHLLALAQRLAGIAALRTGEPLTAAELFEAALPELEPRDHPQLVGSTADQLGHALRQLGDHGGARSAYATAATAYEAAGLLEASGELQFRAGDAAWDAGDLDAAEAHHARARDLGRELGDLGLFLSATRDHAGVVATAGDVQAGLEELDGAEEATIALAKEHGHDDIDLTAQRSGILLQGANFLATGDDPGAAVVRARSAIDAAVDDEDRLLATANLVRFLADDDQVDRAVATMTDIWPQLSAHRLQGARSQTLPALCNALARAGRDDEADTWWERGESAGD</sequence>
<gene>
    <name evidence="2" type="ORF">P4R38_05400</name>
</gene>